<reference evidence="1 2" key="1">
    <citation type="submission" date="2018-06" db="EMBL/GenBank/DDBJ databases">
        <title>Lujinxingia sediminis gen. nov. sp. nov., a new facultative anaerobic member of the class Deltaproteobacteria, and proposal of Lujinxingaceae fam. nov.</title>
        <authorList>
            <person name="Guo L.-Y."/>
            <person name="Li C.-M."/>
            <person name="Wang S."/>
            <person name="Du Z.-J."/>
        </authorList>
    </citation>
    <scope>NUCLEOTIDE SEQUENCE [LARGE SCALE GENOMIC DNA]</scope>
    <source>
        <strain evidence="1 2">FA350</strain>
    </source>
</reference>
<name>A0A2Z4FG30_9DELT</name>
<dbReference type="Pfam" id="PF05013">
    <property type="entry name" value="FGase"/>
    <property type="match status" value="1"/>
</dbReference>
<dbReference type="RefSeq" id="WP_111331114.1">
    <property type="nucleotide sequence ID" value="NZ_CP030032.1"/>
</dbReference>
<dbReference type="EMBL" id="CP030032">
    <property type="protein sequence ID" value="AWV87873.1"/>
    <property type="molecule type" value="Genomic_DNA"/>
</dbReference>
<dbReference type="SUPFAM" id="SSF53187">
    <property type="entry name" value="Zn-dependent exopeptidases"/>
    <property type="match status" value="1"/>
</dbReference>
<gene>
    <name evidence="1" type="ORF">DN745_00435</name>
</gene>
<dbReference type="InterPro" id="IPR007709">
    <property type="entry name" value="N-FG_amidohydro"/>
</dbReference>
<accession>A0A2Z4FG30</accession>
<keyword evidence="1" id="KW-0378">Hydrolase</keyword>
<sequence length="279" mass="31843">MSEPYFRIERPEEQLLPVIVDVPHAGEWIPDDVRKEMVVGRRILKRDLDLYVDQIWQDAPSLGATLIASQVSRYVVDLNRAPDDVSPETVRGGVRIHEPGYYRDRGVVWRTTTSGQEVMAAPMSKAAFERRLNTFYHPYHQALSEEIARIRKQFGYCILVDGHSMPSKGRSGHTDPGTRRADIVPGNADGQSCDVTLTWTVEEHFRDLSFSVKTNEPYKGGWITRNYGRPKNDIHAIQIEINRDLYMNERTFAIDMPGIERLRKACSSLLGKLADMDVK</sequence>
<dbReference type="Gene3D" id="3.40.630.40">
    <property type="entry name" value="Zn-dependent exopeptidases"/>
    <property type="match status" value="1"/>
</dbReference>
<keyword evidence="2" id="KW-1185">Reference proteome</keyword>
<dbReference type="AlphaFoldDB" id="A0A2Z4FG30"/>
<dbReference type="GO" id="GO:0016787">
    <property type="term" value="F:hydrolase activity"/>
    <property type="evidence" value="ECO:0007669"/>
    <property type="project" value="UniProtKB-KW"/>
</dbReference>
<dbReference type="Proteomes" id="UP000249799">
    <property type="component" value="Chromosome"/>
</dbReference>
<dbReference type="KEGG" id="bsed:DN745_00435"/>
<proteinExistence type="predicted"/>
<organism evidence="1 2">
    <name type="scientific">Bradymonas sediminis</name>
    <dbReference type="NCBI Taxonomy" id="1548548"/>
    <lineage>
        <taxon>Bacteria</taxon>
        <taxon>Deltaproteobacteria</taxon>
        <taxon>Bradymonadales</taxon>
        <taxon>Bradymonadaceae</taxon>
        <taxon>Bradymonas</taxon>
    </lineage>
</organism>
<evidence type="ECO:0000313" key="2">
    <source>
        <dbReference type="Proteomes" id="UP000249799"/>
    </source>
</evidence>
<dbReference type="OrthoDB" id="8716700at2"/>
<protein>
    <submittedName>
        <fullName evidence="1">N-formylglutamate amidohydrolase</fullName>
    </submittedName>
</protein>
<evidence type="ECO:0000313" key="1">
    <source>
        <dbReference type="EMBL" id="AWV87873.1"/>
    </source>
</evidence>